<keyword evidence="1" id="KW-0560">Oxidoreductase</keyword>
<comment type="caution">
    <text evidence="3">The sequence shown here is derived from an EMBL/GenBank/DDBJ whole genome shotgun (WGS) entry which is preliminary data.</text>
</comment>
<reference evidence="3" key="1">
    <citation type="submission" date="2021-03" db="EMBL/GenBank/DDBJ databases">
        <authorList>
            <person name="Peeters C."/>
        </authorList>
    </citation>
    <scope>NUCLEOTIDE SEQUENCE</scope>
    <source>
        <strain evidence="3">LMG 31506</strain>
    </source>
</reference>
<gene>
    <name evidence="3" type="ORF">LMG31506_04886</name>
</gene>
<dbReference type="SUPFAM" id="SSF51430">
    <property type="entry name" value="NAD(P)-linked oxidoreductase"/>
    <property type="match status" value="1"/>
</dbReference>
<dbReference type="InterPro" id="IPR036812">
    <property type="entry name" value="NAD(P)_OxRdtase_dom_sf"/>
</dbReference>
<dbReference type="NCBIfam" id="TIGR01409">
    <property type="entry name" value="TAT_signal_seq"/>
    <property type="match status" value="1"/>
</dbReference>
<name>A0A916IZH5_9BURK</name>
<evidence type="ECO:0000259" key="2">
    <source>
        <dbReference type="Pfam" id="PF00248"/>
    </source>
</evidence>
<dbReference type="InterPro" id="IPR023210">
    <property type="entry name" value="NADP_OxRdtase_dom"/>
</dbReference>
<feature type="domain" description="NADP-dependent oxidoreductase" evidence="2">
    <location>
        <begin position="86"/>
        <end position="380"/>
    </location>
</feature>
<dbReference type="PANTHER" id="PTHR43625:SF77">
    <property type="entry name" value="ALDO-KETO REDUCTASE"/>
    <property type="match status" value="1"/>
</dbReference>
<dbReference type="Gene3D" id="3.20.20.100">
    <property type="entry name" value="NADP-dependent oxidoreductase domain"/>
    <property type="match status" value="1"/>
</dbReference>
<dbReference type="AlphaFoldDB" id="A0A916IZH5"/>
<dbReference type="PANTHER" id="PTHR43625">
    <property type="entry name" value="AFLATOXIN B1 ALDEHYDE REDUCTASE"/>
    <property type="match status" value="1"/>
</dbReference>
<dbReference type="InterPro" id="IPR019546">
    <property type="entry name" value="TAT_signal_bac_arc"/>
</dbReference>
<dbReference type="CDD" id="cd19078">
    <property type="entry name" value="AKR_AKR13C1_2"/>
    <property type="match status" value="1"/>
</dbReference>
<evidence type="ECO:0000313" key="4">
    <source>
        <dbReference type="Proteomes" id="UP000672934"/>
    </source>
</evidence>
<proteinExistence type="predicted"/>
<dbReference type="GO" id="GO:0005737">
    <property type="term" value="C:cytoplasm"/>
    <property type="evidence" value="ECO:0007669"/>
    <property type="project" value="TreeGrafter"/>
</dbReference>
<organism evidence="3 4">
    <name type="scientific">Cupriavidus yeoncheonensis</name>
    <dbReference type="NCBI Taxonomy" id="1462994"/>
    <lineage>
        <taxon>Bacteria</taxon>
        <taxon>Pseudomonadati</taxon>
        <taxon>Pseudomonadota</taxon>
        <taxon>Betaproteobacteria</taxon>
        <taxon>Burkholderiales</taxon>
        <taxon>Burkholderiaceae</taxon>
        <taxon>Cupriavidus</taxon>
    </lineage>
</organism>
<evidence type="ECO:0000313" key="3">
    <source>
        <dbReference type="EMBL" id="CAG2153696.1"/>
    </source>
</evidence>
<keyword evidence="4" id="KW-1185">Reference proteome</keyword>
<protein>
    <recommendedName>
        <fullName evidence="2">NADP-dependent oxidoreductase domain-containing protein</fullName>
    </recommendedName>
</protein>
<dbReference type="Proteomes" id="UP000672934">
    <property type="component" value="Unassembled WGS sequence"/>
</dbReference>
<dbReference type="EMBL" id="CAJPUY010000020">
    <property type="protein sequence ID" value="CAG2153696.1"/>
    <property type="molecule type" value="Genomic_DNA"/>
</dbReference>
<dbReference type="Pfam" id="PF00248">
    <property type="entry name" value="Aldo_ket_red"/>
    <property type="match status" value="1"/>
</dbReference>
<dbReference type="PROSITE" id="PS51318">
    <property type="entry name" value="TAT"/>
    <property type="match status" value="1"/>
</dbReference>
<dbReference type="InterPro" id="IPR006311">
    <property type="entry name" value="TAT_signal"/>
</dbReference>
<accession>A0A916IZH5</accession>
<evidence type="ECO:0000256" key="1">
    <source>
        <dbReference type="ARBA" id="ARBA00023002"/>
    </source>
</evidence>
<dbReference type="InterPro" id="IPR050791">
    <property type="entry name" value="Aldo-Keto_reductase"/>
</dbReference>
<sequence>MKKPILAGNMSTQNLTDRETIEKPGMAADRRGFLKTASIAAAGAALPIGASSWATPAAAQTAQRVGNREKAYTIRTRRLGGLTVSELGFGCMSNSPGHYGPGVDRATSIRVIRDAYERGITFFDTAEVYGPYVNEALVAEALKPVRNHVVIATKFGFKIDGTNGLDSRPQRIRRVVEESLKRLKTDRIDLYYQHRVDLTVPIEEVAGTIKYLIQQGKVLHFGLSEPSARTIRRAHAVHPVSAIQTEYSIMERSVEHNGVLQACEELGIGFVPWGPLGQGFLPGKLPLDAQANFDGKTDLRKTFPRFSAEVMKANQPILDFLKAFGEKKGATRAQIALAWLAAQKPWIVSIPGTTNLDHSRENLSSVNVNLTPEDLREIEAGMATITVHGGRMDAKQMGQIGKD</sequence>
<dbReference type="GO" id="GO:0016491">
    <property type="term" value="F:oxidoreductase activity"/>
    <property type="evidence" value="ECO:0007669"/>
    <property type="project" value="UniProtKB-KW"/>
</dbReference>